<sequence length="94" mass="10800">MDSCQDAILKIFLQSIDGERLFVEDLEDAEAYQDTFLELPTKIGIADEDKMQYLLQPMEQESKAERFVLNSPATAANYYKAIDQLKKDLDGKNY</sequence>
<name>A0A8X6YNV1_9ARAC</name>
<organism evidence="1 2">
    <name type="scientific">Trichonephila inaurata madagascariensis</name>
    <dbReference type="NCBI Taxonomy" id="2747483"/>
    <lineage>
        <taxon>Eukaryota</taxon>
        <taxon>Metazoa</taxon>
        <taxon>Ecdysozoa</taxon>
        <taxon>Arthropoda</taxon>
        <taxon>Chelicerata</taxon>
        <taxon>Arachnida</taxon>
        <taxon>Araneae</taxon>
        <taxon>Araneomorphae</taxon>
        <taxon>Entelegynae</taxon>
        <taxon>Araneoidea</taxon>
        <taxon>Nephilidae</taxon>
        <taxon>Trichonephila</taxon>
        <taxon>Trichonephila inaurata</taxon>
    </lineage>
</organism>
<protein>
    <submittedName>
        <fullName evidence="1">Uncharacterized protein</fullName>
    </submittedName>
</protein>
<dbReference type="Proteomes" id="UP000886998">
    <property type="component" value="Unassembled WGS sequence"/>
</dbReference>
<reference evidence="1" key="1">
    <citation type="submission" date="2020-08" db="EMBL/GenBank/DDBJ databases">
        <title>Multicomponent nature underlies the extraordinary mechanical properties of spider dragline silk.</title>
        <authorList>
            <person name="Kono N."/>
            <person name="Nakamura H."/>
            <person name="Mori M."/>
            <person name="Yoshida Y."/>
            <person name="Ohtoshi R."/>
            <person name="Malay A.D."/>
            <person name="Moran D.A.P."/>
            <person name="Tomita M."/>
            <person name="Numata K."/>
            <person name="Arakawa K."/>
        </authorList>
    </citation>
    <scope>NUCLEOTIDE SEQUENCE</scope>
</reference>
<evidence type="ECO:0000313" key="2">
    <source>
        <dbReference type="Proteomes" id="UP000886998"/>
    </source>
</evidence>
<evidence type="ECO:0000313" key="1">
    <source>
        <dbReference type="EMBL" id="GFY75327.1"/>
    </source>
</evidence>
<keyword evidence="2" id="KW-1185">Reference proteome</keyword>
<dbReference type="EMBL" id="BMAV01021310">
    <property type="protein sequence ID" value="GFY75327.1"/>
    <property type="molecule type" value="Genomic_DNA"/>
</dbReference>
<gene>
    <name evidence="1" type="ORF">TNIN_417441</name>
</gene>
<proteinExistence type="predicted"/>
<dbReference type="AlphaFoldDB" id="A0A8X6YNV1"/>
<accession>A0A8X6YNV1</accession>
<comment type="caution">
    <text evidence="1">The sequence shown here is derived from an EMBL/GenBank/DDBJ whole genome shotgun (WGS) entry which is preliminary data.</text>
</comment>
<dbReference type="OrthoDB" id="10600447at2759"/>